<dbReference type="SUPFAM" id="SSF46689">
    <property type="entry name" value="Homeodomain-like"/>
    <property type="match status" value="1"/>
</dbReference>
<keyword evidence="8" id="KW-0804">Transcription</keyword>
<keyword evidence="4 9" id="KW-1133">Transmembrane helix</keyword>
<protein>
    <submittedName>
        <fullName evidence="11">AraC family transcriptional regulator</fullName>
    </submittedName>
</protein>
<keyword evidence="12" id="KW-1185">Reference proteome</keyword>
<keyword evidence="7 9" id="KW-0472">Membrane</keyword>
<keyword evidence="3 9" id="KW-0812">Transmembrane</keyword>
<dbReference type="EMBL" id="JBHSAM010000036">
    <property type="protein sequence ID" value="MFC4103418.1"/>
    <property type="molecule type" value="Genomic_DNA"/>
</dbReference>
<dbReference type="InterPro" id="IPR033479">
    <property type="entry name" value="dCache_1"/>
</dbReference>
<sequence>MNFAKIRFRKKSVILTWLLSYLVVLILPIAMNVAVYDQTERTLKNQIKRGNDSLLFQMQESVDSEIASVRQLVSQIYANVKVQNLFYSNKLNRGDYRYDLYEIIHDLGSLRSAYTSFEEFYIYWAPGDRVIMPTLYKASEEAYEDLYAGGSLSREEWKRRVSGINQRQFILTSRRTDEGKMRYYATYISSFPVGSNDQPVGSIAVMLNNDQLLRTISSIPLFNSGDVFIMNERNEVMVSNVPDEKDLSALGPFPDSHGEKSVAYRGKPSTVYYVKSHNSELTYATIVPDQIVWKESQYVRNLTYFSIVISLVGGALLTWLFLRRNYLPLSQLIQTFSRRIGGLSAKEVNEFSYLEQMLAKTLDEKEQASLRVKQQTHQLGGNFIARLMKGRIQASIPDEEALKAFQLDFETDDFCVLLLYLEESQPFYERIGSLQVEDPAKLLDFVVTNVVEETLNRSQRGYMAEVGDMMACLINLRAGDEERSLRDIGDAAREARDFLLQQYQIGITTAVSGVHSTLTSIPEAYKESLDVMEYKWVMGREGHLSYPEMRTEQGNPTQYGYYYPLQVEQQLMTVVKSGNIDAARQLLNEIIDRNLSQPAMAGEQIRCLLFDLTGTLMKTIQELGETNVDFQSVVHRSFDRLSDLKTIKEINQEMLAMLERVCAYTADRQSEITRKWKNAEQDGFIRSIVRYIEDHYQDVNLNITMIGEAFDMKPTYLSKLFKDHTGEGLLDKISQTRIERAKILLREERMVLQEVMEQCGFNDLNTFSRSFKKWVGVTPGQYRKME</sequence>
<dbReference type="Pfam" id="PF12833">
    <property type="entry name" value="HTH_18"/>
    <property type="match status" value="1"/>
</dbReference>
<dbReference type="PANTHER" id="PTHR43280:SF10">
    <property type="entry name" value="REGULATORY PROTEIN POCR"/>
    <property type="match status" value="1"/>
</dbReference>
<evidence type="ECO:0000313" key="11">
    <source>
        <dbReference type="EMBL" id="MFC4103418.1"/>
    </source>
</evidence>
<reference evidence="12" key="1">
    <citation type="journal article" date="2019" name="Int. J. Syst. Evol. Microbiol.">
        <title>The Global Catalogue of Microorganisms (GCM) 10K type strain sequencing project: providing services to taxonomists for standard genome sequencing and annotation.</title>
        <authorList>
            <consortium name="The Broad Institute Genomics Platform"/>
            <consortium name="The Broad Institute Genome Sequencing Center for Infectious Disease"/>
            <person name="Wu L."/>
            <person name="Ma J."/>
        </authorList>
    </citation>
    <scope>NUCLEOTIDE SEQUENCE [LARGE SCALE GENOMIC DNA]</scope>
    <source>
        <strain evidence="12">IBRC-M 10987</strain>
    </source>
</reference>
<evidence type="ECO:0000256" key="9">
    <source>
        <dbReference type="SAM" id="Phobius"/>
    </source>
</evidence>
<gene>
    <name evidence="11" type="ORF">ACFOZ8_27760</name>
</gene>
<evidence type="ECO:0000256" key="8">
    <source>
        <dbReference type="ARBA" id="ARBA00023163"/>
    </source>
</evidence>
<dbReference type="InterPro" id="IPR018060">
    <property type="entry name" value="HTH_AraC"/>
</dbReference>
<name>A0ABV8KBM9_9BACL</name>
<dbReference type="Gene3D" id="1.10.10.60">
    <property type="entry name" value="Homeodomain-like"/>
    <property type="match status" value="2"/>
</dbReference>
<dbReference type="InterPro" id="IPR009057">
    <property type="entry name" value="Homeodomain-like_sf"/>
</dbReference>
<dbReference type="Pfam" id="PF02743">
    <property type="entry name" value="dCache_1"/>
    <property type="match status" value="1"/>
</dbReference>
<dbReference type="PANTHER" id="PTHR43280">
    <property type="entry name" value="ARAC-FAMILY TRANSCRIPTIONAL REGULATOR"/>
    <property type="match status" value="1"/>
</dbReference>
<keyword evidence="2" id="KW-1003">Cell membrane</keyword>
<dbReference type="InterPro" id="IPR020449">
    <property type="entry name" value="Tscrpt_reg_AraC-type_HTH"/>
</dbReference>
<evidence type="ECO:0000256" key="3">
    <source>
        <dbReference type="ARBA" id="ARBA00022692"/>
    </source>
</evidence>
<keyword evidence="6" id="KW-0238">DNA-binding</keyword>
<comment type="subcellular location">
    <subcellularLocation>
        <location evidence="1">Cell membrane</location>
        <topology evidence="1">Multi-pass membrane protein</topology>
    </subcellularLocation>
</comment>
<dbReference type="RefSeq" id="WP_377722016.1">
    <property type="nucleotide sequence ID" value="NZ_JBHSAM010000036.1"/>
</dbReference>
<evidence type="ECO:0000256" key="6">
    <source>
        <dbReference type="ARBA" id="ARBA00023125"/>
    </source>
</evidence>
<evidence type="ECO:0000256" key="7">
    <source>
        <dbReference type="ARBA" id="ARBA00023136"/>
    </source>
</evidence>
<evidence type="ECO:0000256" key="2">
    <source>
        <dbReference type="ARBA" id="ARBA00022475"/>
    </source>
</evidence>
<keyword evidence="5" id="KW-0805">Transcription regulation</keyword>
<evidence type="ECO:0000256" key="5">
    <source>
        <dbReference type="ARBA" id="ARBA00023015"/>
    </source>
</evidence>
<feature type="transmembrane region" description="Helical" evidence="9">
    <location>
        <begin position="12"/>
        <end position="36"/>
    </location>
</feature>
<evidence type="ECO:0000313" key="12">
    <source>
        <dbReference type="Proteomes" id="UP001595715"/>
    </source>
</evidence>
<dbReference type="Proteomes" id="UP001595715">
    <property type="component" value="Unassembled WGS sequence"/>
</dbReference>
<organism evidence="11 12">
    <name type="scientific">Paenibacillus xanthanilyticus</name>
    <dbReference type="NCBI Taxonomy" id="1783531"/>
    <lineage>
        <taxon>Bacteria</taxon>
        <taxon>Bacillati</taxon>
        <taxon>Bacillota</taxon>
        <taxon>Bacilli</taxon>
        <taxon>Bacillales</taxon>
        <taxon>Paenibacillaceae</taxon>
        <taxon>Paenibacillus</taxon>
    </lineage>
</organism>
<proteinExistence type="predicted"/>
<evidence type="ECO:0000256" key="1">
    <source>
        <dbReference type="ARBA" id="ARBA00004651"/>
    </source>
</evidence>
<evidence type="ECO:0000256" key="4">
    <source>
        <dbReference type="ARBA" id="ARBA00022989"/>
    </source>
</evidence>
<comment type="caution">
    <text evidence="11">The sequence shown here is derived from an EMBL/GenBank/DDBJ whole genome shotgun (WGS) entry which is preliminary data.</text>
</comment>
<dbReference type="SMART" id="SM00342">
    <property type="entry name" value="HTH_ARAC"/>
    <property type="match status" value="1"/>
</dbReference>
<accession>A0ABV8KBM9</accession>
<dbReference type="PROSITE" id="PS01124">
    <property type="entry name" value="HTH_ARAC_FAMILY_2"/>
    <property type="match status" value="1"/>
</dbReference>
<feature type="domain" description="HTH araC/xylS-type" evidence="10">
    <location>
        <begin position="686"/>
        <end position="785"/>
    </location>
</feature>
<dbReference type="PRINTS" id="PR00032">
    <property type="entry name" value="HTHARAC"/>
</dbReference>
<evidence type="ECO:0000259" key="10">
    <source>
        <dbReference type="PROSITE" id="PS01124"/>
    </source>
</evidence>